<protein>
    <submittedName>
        <fullName evidence="2">Uncharacterized protein</fullName>
    </submittedName>
</protein>
<proteinExistence type="predicted"/>
<name>A0ABM8YSQ5_9BACI</name>
<gene>
    <name evidence="2" type="ORF">BACCIP111883_03847</name>
</gene>
<keyword evidence="3" id="KW-1185">Reference proteome</keyword>
<organism evidence="2 3">
    <name type="scientific">Sutcliffiella rhizosphaerae</name>
    <dbReference type="NCBI Taxonomy" id="2880967"/>
    <lineage>
        <taxon>Bacteria</taxon>
        <taxon>Bacillati</taxon>
        <taxon>Bacillota</taxon>
        <taxon>Bacilli</taxon>
        <taxon>Bacillales</taxon>
        <taxon>Bacillaceae</taxon>
        <taxon>Sutcliffiella</taxon>
    </lineage>
</organism>
<feature type="transmembrane region" description="Helical" evidence="1">
    <location>
        <begin position="6"/>
        <end position="24"/>
    </location>
</feature>
<sequence>MSKIQLYTRLFIACSCVFVFSIMVNELMPQKRTPIELKALPGNLDYFILEGYVYSKGFNSIKIADEPVGLGDRLVGNVTGPIIVSKHSDAEDVHMFKGIKINQKVRIYGDNFRESYPAQTSAYYVELIEDD</sequence>
<evidence type="ECO:0000313" key="3">
    <source>
        <dbReference type="Proteomes" id="UP000789833"/>
    </source>
</evidence>
<dbReference type="Pfam" id="PF11518">
    <property type="entry name" value="DUF3221"/>
    <property type="match status" value="1"/>
</dbReference>
<reference evidence="2 3" key="1">
    <citation type="submission" date="2021-10" db="EMBL/GenBank/DDBJ databases">
        <authorList>
            <person name="Criscuolo A."/>
        </authorList>
    </citation>
    <scope>NUCLEOTIDE SEQUENCE [LARGE SCALE GENOMIC DNA]</scope>
    <source>
        <strain evidence="3">CIP 111883</strain>
    </source>
</reference>
<keyword evidence="1" id="KW-1133">Transmembrane helix</keyword>
<keyword evidence="1" id="KW-0472">Membrane</keyword>
<evidence type="ECO:0000256" key="1">
    <source>
        <dbReference type="SAM" id="Phobius"/>
    </source>
</evidence>
<dbReference type="InterPro" id="IPR021598">
    <property type="entry name" value="DUF3221"/>
</dbReference>
<dbReference type="EMBL" id="CAKJTJ010000033">
    <property type="protein sequence ID" value="CAG9623052.1"/>
    <property type="molecule type" value="Genomic_DNA"/>
</dbReference>
<comment type="caution">
    <text evidence="2">The sequence shown here is derived from an EMBL/GenBank/DDBJ whole genome shotgun (WGS) entry which is preliminary data.</text>
</comment>
<keyword evidence="1" id="KW-0812">Transmembrane</keyword>
<dbReference type="RefSeq" id="WP_230504137.1">
    <property type="nucleotide sequence ID" value="NZ_CAKJTJ010000033.1"/>
</dbReference>
<accession>A0ABM8YSQ5</accession>
<dbReference type="Proteomes" id="UP000789833">
    <property type="component" value="Unassembled WGS sequence"/>
</dbReference>
<evidence type="ECO:0000313" key="2">
    <source>
        <dbReference type="EMBL" id="CAG9623052.1"/>
    </source>
</evidence>